<proteinExistence type="predicted"/>
<keyword evidence="2" id="KW-1185">Reference proteome</keyword>
<protein>
    <submittedName>
        <fullName evidence="1">Uncharacterized protein</fullName>
    </submittedName>
</protein>
<dbReference type="Proteomes" id="UP001055439">
    <property type="component" value="Chromosome 9"/>
</dbReference>
<organism evidence="1 2">
    <name type="scientific">Musa troglodytarum</name>
    <name type="common">fe'i banana</name>
    <dbReference type="NCBI Taxonomy" id="320322"/>
    <lineage>
        <taxon>Eukaryota</taxon>
        <taxon>Viridiplantae</taxon>
        <taxon>Streptophyta</taxon>
        <taxon>Embryophyta</taxon>
        <taxon>Tracheophyta</taxon>
        <taxon>Spermatophyta</taxon>
        <taxon>Magnoliopsida</taxon>
        <taxon>Liliopsida</taxon>
        <taxon>Zingiberales</taxon>
        <taxon>Musaceae</taxon>
        <taxon>Musa</taxon>
    </lineage>
</organism>
<gene>
    <name evidence="1" type="ORF">MUK42_13740</name>
</gene>
<reference evidence="1" key="1">
    <citation type="submission" date="2022-05" db="EMBL/GenBank/DDBJ databases">
        <title>The Musa troglodytarum L. genome provides insights into the mechanism of non-climacteric behaviour and enrichment of carotenoids.</title>
        <authorList>
            <person name="Wang J."/>
        </authorList>
    </citation>
    <scope>NUCLEOTIDE SEQUENCE</scope>
    <source>
        <tissue evidence="1">Leaf</tissue>
    </source>
</reference>
<dbReference type="EMBL" id="CP097511">
    <property type="protein sequence ID" value="URE42650.1"/>
    <property type="molecule type" value="Genomic_DNA"/>
</dbReference>
<dbReference type="AlphaFoldDB" id="A0A9E7L996"/>
<name>A0A9E7L996_9LILI</name>
<dbReference type="OrthoDB" id="580577at2759"/>
<sequence length="111" mass="12570">MGGVLVYHLPEWESGRHNLWQRGNAFARLLFKNDSFSSCQFGCSQLEAILLPFGKGRWAIRKAYGLGPRPPLHLGGPLVCHLPKWESGRRNLWQQGYALARPPPKSTEVFL</sequence>
<evidence type="ECO:0000313" key="1">
    <source>
        <dbReference type="EMBL" id="URE42650.1"/>
    </source>
</evidence>
<accession>A0A9E7L996</accession>
<evidence type="ECO:0000313" key="2">
    <source>
        <dbReference type="Proteomes" id="UP001055439"/>
    </source>
</evidence>